<evidence type="ECO:0000259" key="2">
    <source>
        <dbReference type="Pfam" id="PF04389"/>
    </source>
</evidence>
<dbReference type="PANTHER" id="PTHR12147">
    <property type="entry name" value="METALLOPEPTIDASE M28 FAMILY MEMBER"/>
    <property type="match status" value="1"/>
</dbReference>
<dbReference type="InterPro" id="IPR045175">
    <property type="entry name" value="M28_fam"/>
</dbReference>
<dbReference type="EMBL" id="JAKZHW010000002">
    <property type="protein sequence ID" value="MCH8616669.1"/>
    <property type="molecule type" value="Genomic_DNA"/>
</dbReference>
<name>A0ABS9VQ77_9SPHN</name>
<dbReference type="InterPro" id="IPR046450">
    <property type="entry name" value="PA_dom_sf"/>
</dbReference>
<feature type="signal peptide" evidence="1">
    <location>
        <begin position="1"/>
        <end position="23"/>
    </location>
</feature>
<dbReference type="RefSeq" id="WP_241447566.1">
    <property type="nucleotide sequence ID" value="NZ_JAKZHW010000002.1"/>
</dbReference>
<sequence>MISKPLRLLAIAAALVGAAPAPADTHSADRIRAHIEFLASDLLEGRDTGSRGHEIAANYVASEFRQLGLTPGGEKGSWFLRVPFRKATLSGTPTISLSVGGKTSTLAAGKDAAVRPSLTQKDVAVAAPLVFVGRGVSDRRVGIDDYAGLDVRGKIAVGLAESAPGIASDIASHLRSIQAETAVAHGAVGFISIDDPVSASGDVQRFATRPVVDWVDAQGQTGRSGAGGVAIALSSPTAEKLFQGAPMSLQQVRSLANQNKPVRGFNLNARLSVAAKSDWHDFTSPEVVAVLPGSDPKLAAEHIVLMGHLDHLGVNASAKSGEDAIYNGALDNAAGVATLIEAAREFVQSGKPPRRSVMFIANTGEELGLRGADYFSAHPTVPAERIVGLVDLDMPLLLYDFTDVVAFGFEHSTIAKAVAEAGKGMNVAVSPDPMPDETLFVRSDHYPFVKRGVPAVFLMTGWANGGKPIWQRWLANTYHTAKDDVSQPIDWRAGARFAELNYRIARTMADADQRPMWYSGDYFGDTFAPNQPKAKR</sequence>
<dbReference type="InterPro" id="IPR007484">
    <property type="entry name" value="Peptidase_M28"/>
</dbReference>
<comment type="caution">
    <text evidence="3">The sequence shown here is derived from an EMBL/GenBank/DDBJ whole genome shotgun (WGS) entry which is preliminary data.</text>
</comment>
<accession>A0ABS9VQ77</accession>
<keyword evidence="4" id="KW-1185">Reference proteome</keyword>
<organism evidence="3 4">
    <name type="scientific">Sphingomonas telluris</name>
    <dbReference type="NCBI Taxonomy" id="2907998"/>
    <lineage>
        <taxon>Bacteria</taxon>
        <taxon>Pseudomonadati</taxon>
        <taxon>Pseudomonadota</taxon>
        <taxon>Alphaproteobacteria</taxon>
        <taxon>Sphingomonadales</taxon>
        <taxon>Sphingomonadaceae</taxon>
        <taxon>Sphingomonas</taxon>
    </lineage>
</organism>
<proteinExistence type="predicted"/>
<dbReference type="Proteomes" id="UP001203058">
    <property type="component" value="Unassembled WGS sequence"/>
</dbReference>
<feature type="domain" description="Peptidase M28" evidence="2">
    <location>
        <begin position="287"/>
        <end position="501"/>
    </location>
</feature>
<dbReference type="Pfam" id="PF04389">
    <property type="entry name" value="Peptidase_M28"/>
    <property type="match status" value="1"/>
</dbReference>
<evidence type="ECO:0000313" key="3">
    <source>
        <dbReference type="EMBL" id="MCH8616669.1"/>
    </source>
</evidence>
<gene>
    <name evidence="3" type="ORF">LZ016_11235</name>
</gene>
<feature type="chain" id="PRO_5046075472" evidence="1">
    <location>
        <begin position="24"/>
        <end position="536"/>
    </location>
</feature>
<reference evidence="3 4" key="1">
    <citation type="submission" date="2022-03" db="EMBL/GenBank/DDBJ databases">
        <authorList>
            <person name="Jo J.-H."/>
            <person name="Im W.-T."/>
        </authorList>
    </citation>
    <scope>NUCLEOTIDE SEQUENCE [LARGE SCALE GENOMIC DNA]</scope>
    <source>
        <strain evidence="3 4">SM33</strain>
    </source>
</reference>
<dbReference type="SUPFAM" id="SSF52025">
    <property type="entry name" value="PA domain"/>
    <property type="match status" value="1"/>
</dbReference>
<evidence type="ECO:0000256" key="1">
    <source>
        <dbReference type="SAM" id="SignalP"/>
    </source>
</evidence>
<evidence type="ECO:0000313" key="4">
    <source>
        <dbReference type="Proteomes" id="UP001203058"/>
    </source>
</evidence>
<dbReference type="Gene3D" id="3.40.630.10">
    <property type="entry name" value="Zn peptidases"/>
    <property type="match status" value="2"/>
</dbReference>
<protein>
    <submittedName>
        <fullName evidence="3">M20/M25/M40 family metallo-hydrolase</fullName>
    </submittedName>
</protein>
<dbReference type="SUPFAM" id="SSF53187">
    <property type="entry name" value="Zn-dependent exopeptidases"/>
    <property type="match status" value="1"/>
</dbReference>
<dbReference type="PANTHER" id="PTHR12147:SF26">
    <property type="entry name" value="PEPTIDASE M28 DOMAIN-CONTAINING PROTEIN"/>
    <property type="match status" value="1"/>
</dbReference>
<keyword evidence="1" id="KW-0732">Signal</keyword>